<name>K5X109_PHACS</name>
<dbReference type="KEGG" id="pco:PHACADRAFT_118113"/>
<dbReference type="AlphaFoldDB" id="K5X109"/>
<feature type="region of interest" description="Disordered" evidence="1">
    <location>
        <begin position="37"/>
        <end position="69"/>
    </location>
</feature>
<dbReference type="OrthoDB" id="5424209at2759"/>
<dbReference type="HOGENOM" id="CLU_024804_0_0_1"/>
<protein>
    <submittedName>
        <fullName evidence="2">Uncharacterized protein</fullName>
    </submittedName>
</protein>
<dbReference type="Proteomes" id="UP000008370">
    <property type="component" value="Unassembled WGS sequence"/>
</dbReference>
<dbReference type="RefSeq" id="XP_007394286.1">
    <property type="nucleotide sequence ID" value="XM_007394224.1"/>
</dbReference>
<evidence type="ECO:0000313" key="3">
    <source>
        <dbReference type="Proteomes" id="UP000008370"/>
    </source>
</evidence>
<evidence type="ECO:0000256" key="1">
    <source>
        <dbReference type="SAM" id="MobiDB-lite"/>
    </source>
</evidence>
<dbReference type="EMBL" id="JH930471">
    <property type="protein sequence ID" value="EKM56437.1"/>
    <property type="molecule type" value="Genomic_DNA"/>
</dbReference>
<accession>K5X109</accession>
<gene>
    <name evidence="2" type="ORF">PHACADRAFT_118113</name>
</gene>
<dbReference type="InParanoid" id="K5X109"/>
<reference evidence="2 3" key="1">
    <citation type="journal article" date="2012" name="BMC Genomics">
        <title>Comparative genomics of the white-rot fungi, Phanerochaete carnosa and P. chrysosporium, to elucidate the genetic basis of the distinct wood types they colonize.</title>
        <authorList>
            <person name="Suzuki H."/>
            <person name="MacDonald J."/>
            <person name="Syed K."/>
            <person name="Salamov A."/>
            <person name="Hori C."/>
            <person name="Aerts A."/>
            <person name="Henrissat B."/>
            <person name="Wiebenga A."/>
            <person name="vanKuyk P.A."/>
            <person name="Barry K."/>
            <person name="Lindquist E."/>
            <person name="LaButti K."/>
            <person name="Lapidus A."/>
            <person name="Lucas S."/>
            <person name="Coutinho P."/>
            <person name="Gong Y."/>
            <person name="Samejima M."/>
            <person name="Mahadevan R."/>
            <person name="Abou-Zaid M."/>
            <person name="de Vries R.P."/>
            <person name="Igarashi K."/>
            <person name="Yadav J.S."/>
            <person name="Grigoriev I.V."/>
            <person name="Master E.R."/>
        </authorList>
    </citation>
    <scope>NUCLEOTIDE SEQUENCE [LARGE SCALE GENOMIC DNA]</scope>
    <source>
        <strain evidence="2 3">HHB-10118-sp</strain>
    </source>
</reference>
<proteinExistence type="predicted"/>
<organism evidence="2 3">
    <name type="scientific">Phanerochaete carnosa (strain HHB-10118-sp)</name>
    <name type="common">White-rot fungus</name>
    <name type="synonym">Peniophora carnosa</name>
    <dbReference type="NCBI Taxonomy" id="650164"/>
    <lineage>
        <taxon>Eukaryota</taxon>
        <taxon>Fungi</taxon>
        <taxon>Dikarya</taxon>
        <taxon>Basidiomycota</taxon>
        <taxon>Agaricomycotina</taxon>
        <taxon>Agaricomycetes</taxon>
        <taxon>Polyporales</taxon>
        <taxon>Phanerochaetaceae</taxon>
        <taxon>Phanerochaete</taxon>
    </lineage>
</organism>
<sequence length="635" mass="70604">MSEPLTRDDTFERHVHSAAFDKECAAAAAVYSRWIGNGPPSDDSDVDYSSERSNLWETDSSSGVPSVDSSPYDVSKLEAHLYYLGIRGPRRWGPKLIFRTSKDIFPVPSGPEPYCRPMRLLPVYEHHKLGKDNLWATIRSKVVELLDQQNIQHSSVDLVRFSWVEENKDDKDDNDDGDEDSEDNKVDEDIKDVDIKIAPYGTVVTTPVTIWVGVLPDTLTGEKAFHSSNDILDLLKEHDIFDIDVAYRESVARGFSGLELFAPVSDLDPLKAVIDPVTTALGLPIAGLKTLKSQGTMGFYFRAGKVLYAVMARHVLFPEDEGNFPYSYVAGPQKKVVLMGTKAFTNFLISIQGHIGLLNNMITVLEKRAAVLTARSQGSGPNAEQAARELVETQHELSETPTAIKELKKFFVKVKKQWTNPRDRVIGHVVWAPPVGVSATHGYTKDVCVIKLDEKKFLQNFRGNVLDLGPEIDASKFVGLMYPRIGAPSDFDYPDERLLELRGILSAEEMCIPDNKDREGAPMRYVIKRSLTTLTTIGCLNGFESHVRRYFVLGSRDSVEAAIYSYDNDSGPFSRGGDSGSIIVDALGKFVALLTGGTGLSYSSDITFGSPMYWLWEIIEAQFPGANLYFEDDDN</sequence>
<dbReference type="GeneID" id="18907821"/>
<feature type="compositionally biased region" description="Low complexity" evidence="1">
    <location>
        <begin position="59"/>
        <end position="69"/>
    </location>
</feature>
<keyword evidence="3" id="KW-1185">Reference proteome</keyword>
<evidence type="ECO:0000313" key="2">
    <source>
        <dbReference type="EMBL" id="EKM56437.1"/>
    </source>
</evidence>